<keyword evidence="4 7" id="KW-0812">Transmembrane</keyword>
<gene>
    <name evidence="11" type="primary">Necator_chrII.g7428</name>
    <name evidence="11" type="ORF">RB195_019635</name>
</gene>
<evidence type="ECO:0000256" key="3">
    <source>
        <dbReference type="ARBA" id="ARBA00022475"/>
    </source>
</evidence>
<dbReference type="InterPro" id="IPR018270">
    <property type="entry name" value="C_nuclsd_transpt_met_bac"/>
</dbReference>
<evidence type="ECO:0000256" key="5">
    <source>
        <dbReference type="ARBA" id="ARBA00022989"/>
    </source>
</evidence>
<dbReference type="PANTHER" id="PTHR10590">
    <property type="entry name" value="SODIUM/NUCLEOSIDE COTRANSPORTER"/>
    <property type="match status" value="1"/>
</dbReference>
<feature type="domain" description="Nucleoside transporter/FeoB GTPase Gate" evidence="10">
    <location>
        <begin position="240"/>
        <end position="338"/>
    </location>
</feature>
<keyword evidence="6 7" id="KW-0472">Membrane</keyword>
<dbReference type="Proteomes" id="UP001303046">
    <property type="component" value="Unassembled WGS sequence"/>
</dbReference>
<evidence type="ECO:0000256" key="2">
    <source>
        <dbReference type="ARBA" id="ARBA00009033"/>
    </source>
</evidence>
<keyword evidence="5 7" id="KW-1133">Transmembrane helix</keyword>
<keyword evidence="12" id="KW-1185">Reference proteome</keyword>
<feature type="transmembrane region" description="Helical" evidence="7">
    <location>
        <begin position="119"/>
        <end position="140"/>
    </location>
</feature>
<evidence type="ECO:0000259" key="10">
    <source>
        <dbReference type="Pfam" id="PF07670"/>
    </source>
</evidence>
<evidence type="ECO:0000313" key="11">
    <source>
        <dbReference type="EMBL" id="KAK6737053.1"/>
    </source>
</evidence>
<dbReference type="InterPro" id="IPR008276">
    <property type="entry name" value="C_nuclsd_transpt"/>
</dbReference>
<evidence type="ECO:0000313" key="12">
    <source>
        <dbReference type="Proteomes" id="UP001303046"/>
    </source>
</evidence>
<reference evidence="11 12" key="1">
    <citation type="submission" date="2023-08" db="EMBL/GenBank/DDBJ databases">
        <title>A Necator americanus chromosomal reference genome.</title>
        <authorList>
            <person name="Ilik V."/>
            <person name="Petrzelkova K.J."/>
            <person name="Pardy F."/>
            <person name="Fuh T."/>
            <person name="Niatou-Singa F.S."/>
            <person name="Gouil Q."/>
            <person name="Baker L."/>
            <person name="Ritchie M.E."/>
            <person name="Jex A.R."/>
            <person name="Gazzola D."/>
            <person name="Li H."/>
            <person name="Toshio Fujiwara R."/>
            <person name="Zhan B."/>
            <person name="Aroian R.V."/>
            <person name="Pafco B."/>
            <person name="Schwarz E.M."/>
        </authorList>
    </citation>
    <scope>NUCLEOTIDE SEQUENCE [LARGE SCALE GENOMIC DNA]</scope>
    <source>
        <strain evidence="11 12">Aroian</strain>
        <tissue evidence="11">Whole animal</tissue>
    </source>
</reference>
<comment type="similarity">
    <text evidence="2 7">Belongs to the concentrative nucleoside transporter (CNT) (TC 2.A.41) family.</text>
</comment>
<dbReference type="InterPro" id="IPR011642">
    <property type="entry name" value="Gate_dom"/>
</dbReference>
<comment type="caution">
    <text evidence="11">The sequence shown here is derived from an EMBL/GenBank/DDBJ whole genome shotgun (WGS) entry which is preliminary data.</text>
</comment>
<organism evidence="11 12">
    <name type="scientific">Necator americanus</name>
    <name type="common">Human hookworm</name>
    <dbReference type="NCBI Taxonomy" id="51031"/>
    <lineage>
        <taxon>Eukaryota</taxon>
        <taxon>Metazoa</taxon>
        <taxon>Ecdysozoa</taxon>
        <taxon>Nematoda</taxon>
        <taxon>Chromadorea</taxon>
        <taxon>Rhabditida</taxon>
        <taxon>Rhabditina</taxon>
        <taxon>Rhabditomorpha</taxon>
        <taxon>Strongyloidea</taxon>
        <taxon>Ancylostomatidae</taxon>
        <taxon>Bunostominae</taxon>
        <taxon>Necator</taxon>
    </lineage>
</organism>
<proteinExistence type="inferred from homology"/>
<name>A0ABR1CF41_NECAM</name>
<keyword evidence="7" id="KW-0813">Transport</keyword>
<evidence type="ECO:0000256" key="4">
    <source>
        <dbReference type="ARBA" id="ARBA00022692"/>
    </source>
</evidence>
<feature type="transmembrane region" description="Helical" evidence="7">
    <location>
        <begin position="439"/>
        <end position="458"/>
    </location>
</feature>
<feature type="transmembrane region" description="Helical" evidence="7">
    <location>
        <begin position="501"/>
        <end position="525"/>
    </location>
</feature>
<dbReference type="InterPro" id="IPR002668">
    <property type="entry name" value="CNT_N_dom"/>
</dbReference>
<feature type="transmembrane region" description="Helical" evidence="7">
    <location>
        <begin position="177"/>
        <end position="194"/>
    </location>
</feature>
<accession>A0ABR1CF41</accession>
<dbReference type="Pfam" id="PF01773">
    <property type="entry name" value="Nucleos_tra2_N"/>
    <property type="match status" value="1"/>
</dbReference>
<dbReference type="InterPro" id="IPR011657">
    <property type="entry name" value="CNT_C_dom"/>
</dbReference>
<feature type="transmembrane region" description="Helical" evidence="7">
    <location>
        <begin position="315"/>
        <end position="337"/>
    </location>
</feature>
<sequence>MVAVHVHEMQVSPENATSGDHAVDNKRRPTASVRQRLQRAAVNMRNPNFLFKLSLFVLAHIWAVMASVHNFPKAQPFLLMLGLCWIASLHYIFGSYATPTKESKCFKQLKRLIIEMKDYQWTPMIACSAFATCLAIFLAIDTSSERSRLFGLLGIAFFILLLVALSTERSKIKWQTVGWGFLLQFCFGMISLRWKWGSHKFQQFADLTVDFLELTNKGTEFVYGFLAKPPAICEISPVFVFTALQVLVFFASVVTLLYYYGIIQWLLRRMAIVMQLTLGTTAVESLNACACVFLGQAESALLIRPYLEKQTASELHAIMTSGFSCIAGSLFAAYVSFGACPKYLLSSTIMSAPGSLACSKIMFPENEESQVETVADLDLPESEESNPLECISNGAMAGIHLVVAIAANLVAVLALLGLVDSTLYYFGDLIGQGPWSLEHLLGYLMFPVAFVMGVTSDVQETLHVARLIGTKTAVNEFIAYKKLGDLISSPSQKLSPRSAMIATYALCGFSNFCTIGIALGILGGLAPSKKQVLSETIFRALLTGCVCCLYTATLAGILVHDPELCRPSNAAMTCFSIANELNKSTSISK</sequence>
<dbReference type="Pfam" id="PF07670">
    <property type="entry name" value="Gate"/>
    <property type="match status" value="1"/>
</dbReference>
<feature type="domain" description="Concentrative nucleoside transporter C-terminal" evidence="9">
    <location>
        <begin position="343"/>
        <end position="556"/>
    </location>
</feature>
<dbReference type="Pfam" id="PF07662">
    <property type="entry name" value="Nucleos_tra2_C"/>
    <property type="match status" value="1"/>
</dbReference>
<evidence type="ECO:0000256" key="7">
    <source>
        <dbReference type="RuleBase" id="RU362018"/>
    </source>
</evidence>
<comment type="subcellular location">
    <subcellularLocation>
        <location evidence="1">Cell membrane</location>
        <topology evidence="1">Multi-pass membrane protein</topology>
    </subcellularLocation>
</comment>
<feature type="domain" description="Concentrative nucleoside transporter N-terminal" evidence="8">
    <location>
        <begin position="153"/>
        <end position="225"/>
    </location>
</feature>
<dbReference type="PANTHER" id="PTHR10590:SF4">
    <property type="entry name" value="SOLUTE CARRIER FAMILY 28 MEMBER 3"/>
    <property type="match status" value="1"/>
</dbReference>
<evidence type="ECO:0000259" key="8">
    <source>
        <dbReference type="Pfam" id="PF01773"/>
    </source>
</evidence>
<dbReference type="EMBL" id="JAVFWL010000002">
    <property type="protein sequence ID" value="KAK6737053.1"/>
    <property type="molecule type" value="Genomic_DNA"/>
</dbReference>
<feature type="transmembrane region" description="Helical" evidence="7">
    <location>
        <begin position="272"/>
        <end position="295"/>
    </location>
</feature>
<feature type="transmembrane region" description="Helical" evidence="7">
    <location>
        <begin position="146"/>
        <end position="165"/>
    </location>
</feature>
<evidence type="ECO:0000256" key="6">
    <source>
        <dbReference type="ARBA" id="ARBA00023136"/>
    </source>
</evidence>
<evidence type="ECO:0000259" key="9">
    <source>
        <dbReference type="Pfam" id="PF07662"/>
    </source>
</evidence>
<keyword evidence="3" id="KW-1003">Cell membrane</keyword>
<dbReference type="NCBIfam" id="TIGR00804">
    <property type="entry name" value="nupC"/>
    <property type="match status" value="1"/>
</dbReference>
<feature type="transmembrane region" description="Helical" evidence="7">
    <location>
        <begin position="397"/>
        <end position="419"/>
    </location>
</feature>
<feature type="transmembrane region" description="Helical" evidence="7">
    <location>
        <begin position="537"/>
        <end position="559"/>
    </location>
</feature>
<feature type="transmembrane region" description="Helical" evidence="7">
    <location>
        <begin position="77"/>
        <end position="98"/>
    </location>
</feature>
<feature type="transmembrane region" description="Helical" evidence="7">
    <location>
        <begin position="49"/>
        <end position="71"/>
    </location>
</feature>
<protein>
    <recommendedName>
        <fullName evidence="7">Sodium/nucleoside cotransporter</fullName>
    </recommendedName>
</protein>
<evidence type="ECO:0000256" key="1">
    <source>
        <dbReference type="ARBA" id="ARBA00004651"/>
    </source>
</evidence>
<feature type="transmembrane region" description="Helical" evidence="7">
    <location>
        <begin position="238"/>
        <end position="260"/>
    </location>
</feature>